<evidence type="ECO:0008006" key="7">
    <source>
        <dbReference type="Google" id="ProtNLM"/>
    </source>
</evidence>
<dbReference type="NCBIfam" id="TIGR00756">
    <property type="entry name" value="PPR"/>
    <property type="match status" value="2"/>
</dbReference>
<dbReference type="InterPro" id="IPR002885">
    <property type="entry name" value="PPR_rpt"/>
</dbReference>
<feature type="compositionally biased region" description="Pro residues" evidence="4">
    <location>
        <begin position="44"/>
        <end position="59"/>
    </location>
</feature>
<feature type="compositionally biased region" description="Low complexity" evidence="4">
    <location>
        <begin position="68"/>
        <end position="81"/>
    </location>
</feature>
<comment type="caution">
    <text evidence="5">The sequence shown here is derived from an EMBL/GenBank/DDBJ whole genome shotgun (WGS) entry which is preliminary data.</text>
</comment>
<dbReference type="InterPro" id="IPR011990">
    <property type="entry name" value="TPR-like_helical_dom_sf"/>
</dbReference>
<dbReference type="PANTHER" id="PTHR47933:SF26">
    <property type="entry name" value="OS03G0746400 PROTEIN"/>
    <property type="match status" value="1"/>
</dbReference>
<dbReference type="Pfam" id="PF01535">
    <property type="entry name" value="PPR"/>
    <property type="match status" value="1"/>
</dbReference>
<organism evidence="5 6">
    <name type="scientific">Malus baccata</name>
    <name type="common">Siberian crab apple</name>
    <name type="synonym">Pyrus baccata</name>
    <dbReference type="NCBI Taxonomy" id="106549"/>
    <lineage>
        <taxon>Eukaryota</taxon>
        <taxon>Viridiplantae</taxon>
        <taxon>Streptophyta</taxon>
        <taxon>Embryophyta</taxon>
        <taxon>Tracheophyta</taxon>
        <taxon>Spermatophyta</taxon>
        <taxon>Magnoliopsida</taxon>
        <taxon>eudicotyledons</taxon>
        <taxon>Gunneridae</taxon>
        <taxon>Pentapetalae</taxon>
        <taxon>rosids</taxon>
        <taxon>fabids</taxon>
        <taxon>Rosales</taxon>
        <taxon>Rosaceae</taxon>
        <taxon>Amygdaloideae</taxon>
        <taxon>Maleae</taxon>
        <taxon>Malus</taxon>
    </lineage>
</organism>
<dbReference type="PANTHER" id="PTHR47933">
    <property type="entry name" value="PENTATRICOPEPTIDE REPEAT-CONTAINING PROTEIN 1, MITOCHONDRIAL"/>
    <property type="match status" value="1"/>
</dbReference>
<feature type="repeat" description="PPR" evidence="3">
    <location>
        <begin position="281"/>
        <end position="316"/>
    </location>
</feature>
<dbReference type="Pfam" id="PF12854">
    <property type="entry name" value="PPR_1"/>
    <property type="match status" value="1"/>
</dbReference>
<gene>
    <name evidence="5" type="ORF">C1H46_012783</name>
</gene>
<reference evidence="5 6" key="1">
    <citation type="journal article" date="2019" name="G3 (Bethesda)">
        <title>Sequencing of a Wild Apple (Malus baccata) Genome Unravels the Differences Between Cultivated and Wild Apple Species Regarding Disease Resistance and Cold Tolerance.</title>
        <authorList>
            <person name="Chen X."/>
        </authorList>
    </citation>
    <scope>NUCLEOTIDE SEQUENCE [LARGE SCALE GENOMIC DNA]</scope>
    <source>
        <strain evidence="6">cv. Shandingzi</strain>
        <tissue evidence="5">Leaves</tissue>
    </source>
</reference>
<dbReference type="FunFam" id="1.25.40.10:FF:000897">
    <property type="entry name" value="Pentatricopeptide repeat-containing protein PNM1, mitochondrial"/>
    <property type="match status" value="1"/>
</dbReference>
<dbReference type="AlphaFoldDB" id="A0A540MTK8"/>
<keyword evidence="6" id="KW-1185">Reference proteome</keyword>
<evidence type="ECO:0000256" key="2">
    <source>
        <dbReference type="ARBA" id="ARBA00022737"/>
    </source>
</evidence>
<comment type="similarity">
    <text evidence="1">Belongs to the PPR family. P subfamily.</text>
</comment>
<dbReference type="InterPro" id="IPR051240">
    <property type="entry name" value="Mito_RNA-Proc/Resp"/>
</dbReference>
<dbReference type="GO" id="GO:0003729">
    <property type="term" value="F:mRNA binding"/>
    <property type="evidence" value="ECO:0007669"/>
    <property type="project" value="TreeGrafter"/>
</dbReference>
<dbReference type="Gene3D" id="1.25.40.10">
    <property type="entry name" value="Tetratricopeptide repeat domain"/>
    <property type="match status" value="2"/>
</dbReference>
<accession>A0A540MTK8</accession>
<proteinExistence type="inferred from homology"/>
<evidence type="ECO:0000256" key="4">
    <source>
        <dbReference type="SAM" id="MobiDB-lite"/>
    </source>
</evidence>
<evidence type="ECO:0000313" key="6">
    <source>
        <dbReference type="Proteomes" id="UP000315295"/>
    </source>
</evidence>
<evidence type="ECO:0000313" key="5">
    <source>
        <dbReference type="EMBL" id="TQE01553.1"/>
    </source>
</evidence>
<evidence type="ECO:0000256" key="1">
    <source>
        <dbReference type="ARBA" id="ARBA00007626"/>
    </source>
</evidence>
<dbReference type="EMBL" id="VIEB01000192">
    <property type="protein sequence ID" value="TQE01553.1"/>
    <property type="molecule type" value="Genomic_DNA"/>
</dbReference>
<feature type="compositionally biased region" description="Low complexity" evidence="4">
    <location>
        <begin position="98"/>
        <end position="107"/>
    </location>
</feature>
<sequence length="340" mass="37288">MSFSLSLSLSQNAAFTVSATPAASPPLSLQHLFIAVVFPNTPNPRPGSLPEPQPFPPFPTRHNHRNKLPLSLSTTFLSLNPSRPPPHRPKMQINPNWLSLSPPSSSSTPPPTPSPRNDFKATHDVIVSSGGVAGVKTFASAIDRLVRAGRPAQAVSFFEKMEKDYGLKRDKDSLKLVIEKLCENGFASNAEKMMKGLANEFFPDEYMCDLLIKGWCVDGKLEETRRLAGEMYRGGFEIGTTAYNAILDCVSKLCRKKDTFRLHLEVEEILVDMDAHGVPRNVETFNVLISNLCKIRRTEDALNLFDTEGVSSGPVFLEEEEGAKGCEGGCEEGEEAGNVP</sequence>
<feature type="region of interest" description="Disordered" evidence="4">
    <location>
        <begin position="44"/>
        <end position="118"/>
    </location>
</feature>
<dbReference type="PROSITE" id="PS51375">
    <property type="entry name" value="PPR"/>
    <property type="match status" value="2"/>
</dbReference>
<protein>
    <recommendedName>
        <fullName evidence="7">Pentacotripeptide-repeat region of PRORP domain-containing protein</fullName>
    </recommendedName>
</protein>
<evidence type="ECO:0000256" key="3">
    <source>
        <dbReference type="PROSITE-ProRule" id="PRU00708"/>
    </source>
</evidence>
<dbReference type="Proteomes" id="UP000315295">
    <property type="component" value="Unassembled WGS sequence"/>
</dbReference>
<keyword evidence="2" id="KW-0677">Repeat</keyword>
<feature type="repeat" description="PPR" evidence="3">
    <location>
        <begin position="204"/>
        <end position="238"/>
    </location>
</feature>
<name>A0A540MTK8_MALBA</name>